<keyword evidence="12" id="KW-1185">Reference proteome</keyword>
<evidence type="ECO:0000256" key="10">
    <source>
        <dbReference type="PIRNR" id="PIRNR032582"/>
    </source>
</evidence>
<dbReference type="PIRSF" id="PIRSF032582">
    <property type="entry name" value="Cas2"/>
    <property type="match status" value="1"/>
</dbReference>
<dbReference type="Gene3D" id="3.30.70.240">
    <property type="match status" value="1"/>
</dbReference>
<keyword evidence="6 9" id="KW-0378">Hydrolase</keyword>
<dbReference type="GO" id="GO:0046872">
    <property type="term" value="F:metal ion binding"/>
    <property type="evidence" value="ECO:0007669"/>
    <property type="project" value="UniProtKB-UniRule"/>
</dbReference>
<dbReference type="GO" id="GO:0051607">
    <property type="term" value="P:defense response to virus"/>
    <property type="evidence" value="ECO:0007669"/>
    <property type="project" value="UniProtKB-UniRule"/>
</dbReference>
<evidence type="ECO:0000256" key="8">
    <source>
        <dbReference type="ARBA" id="ARBA00023118"/>
    </source>
</evidence>
<evidence type="ECO:0000256" key="4">
    <source>
        <dbReference type="ARBA" id="ARBA00022723"/>
    </source>
</evidence>
<dbReference type="Pfam" id="PF09827">
    <property type="entry name" value="CRISPR_Cas2"/>
    <property type="match status" value="1"/>
</dbReference>
<dbReference type="GO" id="GO:0043571">
    <property type="term" value="P:maintenance of CRISPR repeat elements"/>
    <property type="evidence" value="ECO:0007669"/>
    <property type="project" value="UniProtKB-UniRule"/>
</dbReference>
<evidence type="ECO:0000256" key="2">
    <source>
        <dbReference type="ARBA" id="ARBA00009959"/>
    </source>
</evidence>
<keyword evidence="3 9" id="KW-0540">Nuclease</keyword>
<sequence length="102" mass="11503">MDGELNVDLLVTYDVETVTPQGQRRLRKVAKICEAYGHRVQKSVFEVVCRDTDKVRFVAALQDAIDPTQDSIRIYHLPAHALDDVEHLGKPRPIDPRGALVI</sequence>
<dbReference type="OrthoDB" id="9798176at2"/>
<gene>
    <name evidence="9" type="primary">cas2</name>
    <name evidence="11" type="ORF">GA0070623_5985</name>
</gene>
<keyword evidence="8 9" id="KW-0051">Antiviral defense</keyword>
<dbReference type="CDD" id="cd09725">
    <property type="entry name" value="Cas2_I_II_III"/>
    <property type="match status" value="1"/>
</dbReference>
<evidence type="ECO:0000256" key="5">
    <source>
        <dbReference type="ARBA" id="ARBA00022759"/>
    </source>
</evidence>
<protein>
    <recommendedName>
        <fullName evidence="9">CRISPR-associated endoribonuclease Cas2</fullName>
        <ecNumber evidence="9">3.1.-.-</ecNumber>
    </recommendedName>
</protein>
<organism evidence="11 12">
    <name type="scientific">Micromonospora rifamycinica</name>
    <dbReference type="NCBI Taxonomy" id="291594"/>
    <lineage>
        <taxon>Bacteria</taxon>
        <taxon>Bacillati</taxon>
        <taxon>Actinomycetota</taxon>
        <taxon>Actinomycetes</taxon>
        <taxon>Micromonosporales</taxon>
        <taxon>Micromonosporaceae</taxon>
        <taxon>Micromonospora</taxon>
    </lineage>
</organism>
<keyword evidence="7 9" id="KW-0460">Magnesium</keyword>
<evidence type="ECO:0000256" key="1">
    <source>
        <dbReference type="ARBA" id="ARBA00001946"/>
    </source>
</evidence>
<dbReference type="SUPFAM" id="SSF143430">
    <property type="entry name" value="TTP0101/SSO1404-like"/>
    <property type="match status" value="1"/>
</dbReference>
<comment type="similarity">
    <text evidence="2 9 10">Belongs to the CRISPR-associated endoribonuclease Cas2 protein family.</text>
</comment>
<dbReference type="Proteomes" id="UP000198226">
    <property type="component" value="Chromosome I"/>
</dbReference>
<dbReference type="EC" id="3.1.-.-" evidence="9"/>
<dbReference type="EMBL" id="LT607752">
    <property type="protein sequence ID" value="SCG81601.1"/>
    <property type="molecule type" value="Genomic_DNA"/>
</dbReference>
<evidence type="ECO:0000256" key="7">
    <source>
        <dbReference type="ARBA" id="ARBA00022842"/>
    </source>
</evidence>
<evidence type="ECO:0000313" key="12">
    <source>
        <dbReference type="Proteomes" id="UP000198226"/>
    </source>
</evidence>
<accession>A0A109IG25</accession>
<dbReference type="PANTHER" id="PTHR34405">
    <property type="entry name" value="CRISPR-ASSOCIATED ENDORIBONUCLEASE CAS2"/>
    <property type="match status" value="1"/>
</dbReference>
<dbReference type="NCBIfam" id="TIGR01573">
    <property type="entry name" value="cas2"/>
    <property type="match status" value="1"/>
</dbReference>
<evidence type="ECO:0000256" key="9">
    <source>
        <dbReference type="HAMAP-Rule" id="MF_01471"/>
    </source>
</evidence>
<dbReference type="GO" id="GO:0004521">
    <property type="term" value="F:RNA endonuclease activity"/>
    <property type="evidence" value="ECO:0007669"/>
    <property type="project" value="UniProtKB-UniRule"/>
</dbReference>
<dbReference type="InterPro" id="IPR021127">
    <property type="entry name" value="CRISPR_associated_Cas2"/>
</dbReference>
<dbReference type="GO" id="GO:0016787">
    <property type="term" value="F:hydrolase activity"/>
    <property type="evidence" value="ECO:0007669"/>
    <property type="project" value="UniProtKB-KW"/>
</dbReference>
<name>A0A109IG25_9ACTN</name>
<comment type="subunit">
    <text evidence="9">Homodimer, forms a heterotetramer with a Cas1 homodimer.</text>
</comment>
<keyword evidence="4 9" id="KW-0479">Metal-binding</keyword>
<keyword evidence="5 9" id="KW-0255">Endonuclease</keyword>
<evidence type="ECO:0000313" key="11">
    <source>
        <dbReference type="EMBL" id="SCG81601.1"/>
    </source>
</evidence>
<evidence type="ECO:0000256" key="3">
    <source>
        <dbReference type="ARBA" id="ARBA00022722"/>
    </source>
</evidence>
<evidence type="ECO:0000256" key="6">
    <source>
        <dbReference type="ARBA" id="ARBA00022801"/>
    </source>
</evidence>
<dbReference type="AlphaFoldDB" id="A0A109IG25"/>
<comment type="cofactor">
    <cofactor evidence="1 9">
        <name>Mg(2+)</name>
        <dbReference type="ChEBI" id="CHEBI:18420"/>
    </cofactor>
</comment>
<reference evidence="12" key="1">
    <citation type="submission" date="2016-06" db="EMBL/GenBank/DDBJ databases">
        <authorList>
            <person name="Varghese N."/>
            <person name="Submissions Spin"/>
        </authorList>
    </citation>
    <scope>NUCLEOTIDE SEQUENCE [LARGE SCALE GENOMIC DNA]</scope>
    <source>
        <strain evidence="12">DSM 44983</strain>
    </source>
</reference>
<feature type="binding site" evidence="9">
    <location>
        <position position="14"/>
    </location>
    <ligand>
        <name>Mg(2+)</name>
        <dbReference type="ChEBI" id="CHEBI:18420"/>
        <note>catalytic</note>
    </ligand>
</feature>
<dbReference type="RefSeq" id="WP_067314634.1">
    <property type="nucleotide sequence ID" value="NZ_LRMV01000218.1"/>
</dbReference>
<dbReference type="InterPro" id="IPR019199">
    <property type="entry name" value="Virulence_VapD/CRISPR_Cas2"/>
</dbReference>
<dbReference type="HAMAP" id="MF_01471">
    <property type="entry name" value="Cas2"/>
    <property type="match status" value="1"/>
</dbReference>
<dbReference type="PANTHER" id="PTHR34405:SF3">
    <property type="entry name" value="CRISPR-ASSOCIATED ENDORIBONUCLEASE CAS2 3"/>
    <property type="match status" value="1"/>
</dbReference>
<proteinExistence type="inferred from homology"/>
<comment type="function">
    <text evidence="9">CRISPR (clustered regularly interspaced short palindromic repeat), is an adaptive immune system that provides protection against mobile genetic elements (viruses, transposable elements and conjugative plasmids). CRISPR clusters contain sequences complementary to antecedent mobile elements and target invading nucleic acids. CRISPR clusters are transcribed and processed into CRISPR RNA (crRNA). Functions as a ssRNA-specific endoribonuclease. Involved in the integration of spacer DNA into the CRISPR cassette.</text>
</comment>